<dbReference type="GeneID" id="81352384"/>
<keyword evidence="3" id="KW-1185">Reference proteome</keyword>
<protein>
    <submittedName>
        <fullName evidence="2">Uncharacterized protein</fullName>
    </submittedName>
</protein>
<feature type="region of interest" description="Disordered" evidence="1">
    <location>
        <begin position="1"/>
        <end position="27"/>
    </location>
</feature>
<evidence type="ECO:0000313" key="2">
    <source>
        <dbReference type="EMBL" id="KAJ5110376.1"/>
    </source>
</evidence>
<feature type="compositionally biased region" description="Basic and acidic residues" evidence="1">
    <location>
        <begin position="8"/>
        <end position="18"/>
    </location>
</feature>
<name>A0A9W9G1N8_9EURO</name>
<proteinExistence type="predicted"/>
<evidence type="ECO:0000256" key="1">
    <source>
        <dbReference type="SAM" id="MobiDB-lite"/>
    </source>
</evidence>
<comment type="caution">
    <text evidence="2">The sequence shown here is derived from an EMBL/GenBank/DDBJ whole genome shotgun (WGS) entry which is preliminary data.</text>
</comment>
<dbReference type="Proteomes" id="UP001149074">
    <property type="component" value="Unassembled WGS sequence"/>
</dbReference>
<dbReference type="AlphaFoldDB" id="A0A9W9G1N8"/>
<dbReference type="RefSeq" id="XP_056478446.1">
    <property type="nucleotide sequence ID" value="XM_056613405.1"/>
</dbReference>
<reference evidence="2" key="2">
    <citation type="journal article" date="2023" name="IMA Fungus">
        <title>Comparative genomic study of the Penicillium genus elucidates a diverse pangenome and 15 lateral gene transfer events.</title>
        <authorList>
            <person name="Petersen C."/>
            <person name="Sorensen T."/>
            <person name="Nielsen M.R."/>
            <person name="Sondergaard T.E."/>
            <person name="Sorensen J.L."/>
            <person name="Fitzpatrick D.A."/>
            <person name="Frisvad J.C."/>
            <person name="Nielsen K.L."/>
        </authorList>
    </citation>
    <scope>NUCLEOTIDE SEQUENCE</scope>
    <source>
        <strain evidence="2">IBT 30761</strain>
    </source>
</reference>
<dbReference type="EMBL" id="JAPQKI010000002">
    <property type="protein sequence ID" value="KAJ5110376.1"/>
    <property type="molecule type" value="Genomic_DNA"/>
</dbReference>
<organism evidence="2 3">
    <name type="scientific">Penicillium argentinense</name>
    <dbReference type="NCBI Taxonomy" id="1131581"/>
    <lineage>
        <taxon>Eukaryota</taxon>
        <taxon>Fungi</taxon>
        <taxon>Dikarya</taxon>
        <taxon>Ascomycota</taxon>
        <taxon>Pezizomycotina</taxon>
        <taxon>Eurotiomycetes</taxon>
        <taxon>Eurotiomycetidae</taxon>
        <taxon>Eurotiales</taxon>
        <taxon>Aspergillaceae</taxon>
        <taxon>Penicillium</taxon>
    </lineage>
</organism>
<evidence type="ECO:0000313" key="3">
    <source>
        <dbReference type="Proteomes" id="UP001149074"/>
    </source>
</evidence>
<dbReference type="OrthoDB" id="4240863at2759"/>
<accession>A0A9W9G1N8</accession>
<sequence length="106" mass="11732">MSGNTKTFRADVYGEHQGRHPSMGDLKNRLSTEVRAKLVDTIAARPGTAYVDYNGITKAVAEHGKLYDDAQGEEITFGPDGSDTNSSRWKGWTTAHVKTTFHFEDI</sequence>
<gene>
    <name evidence="2" type="ORF">N7532_000911</name>
</gene>
<reference evidence="2" key="1">
    <citation type="submission" date="2022-11" db="EMBL/GenBank/DDBJ databases">
        <authorList>
            <person name="Petersen C."/>
        </authorList>
    </citation>
    <scope>NUCLEOTIDE SEQUENCE</scope>
    <source>
        <strain evidence="2">IBT 30761</strain>
    </source>
</reference>